<evidence type="ECO:0000313" key="2">
    <source>
        <dbReference type="EMBL" id="CAH9081841.1"/>
    </source>
</evidence>
<feature type="region of interest" description="Disordered" evidence="1">
    <location>
        <begin position="102"/>
        <end position="122"/>
    </location>
</feature>
<organism evidence="2 3">
    <name type="scientific">Cuscuta europaea</name>
    <name type="common">European dodder</name>
    <dbReference type="NCBI Taxonomy" id="41803"/>
    <lineage>
        <taxon>Eukaryota</taxon>
        <taxon>Viridiplantae</taxon>
        <taxon>Streptophyta</taxon>
        <taxon>Embryophyta</taxon>
        <taxon>Tracheophyta</taxon>
        <taxon>Spermatophyta</taxon>
        <taxon>Magnoliopsida</taxon>
        <taxon>eudicotyledons</taxon>
        <taxon>Gunneridae</taxon>
        <taxon>Pentapetalae</taxon>
        <taxon>asterids</taxon>
        <taxon>lamiids</taxon>
        <taxon>Solanales</taxon>
        <taxon>Convolvulaceae</taxon>
        <taxon>Cuscuteae</taxon>
        <taxon>Cuscuta</taxon>
        <taxon>Cuscuta subgen. Cuscuta</taxon>
    </lineage>
</organism>
<feature type="region of interest" description="Disordered" evidence="1">
    <location>
        <begin position="1"/>
        <end position="25"/>
    </location>
</feature>
<reference evidence="2" key="1">
    <citation type="submission" date="2022-07" db="EMBL/GenBank/DDBJ databases">
        <authorList>
            <person name="Macas J."/>
            <person name="Novak P."/>
            <person name="Neumann P."/>
        </authorList>
    </citation>
    <scope>NUCLEOTIDE SEQUENCE</scope>
</reference>
<protein>
    <submittedName>
        <fullName evidence="2">Uncharacterized protein</fullName>
    </submittedName>
</protein>
<feature type="compositionally biased region" description="Basic and acidic residues" evidence="1">
    <location>
        <begin position="110"/>
        <end position="122"/>
    </location>
</feature>
<accession>A0A9P0Z025</accession>
<sequence>MSSLATHAKDTYRSPTTADLHNPHQERGFIVLESKEHVPSAWLGSLLSATGGTQRPSVKRIGIYSPSLRLHLSLESGGLLMEYMGLGPRIHILRRTEDTAVTQWGPHWPGDPHRLERSQPRT</sequence>
<evidence type="ECO:0000256" key="1">
    <source>
        <dbReference type="SAM" id="MobiDB-lite"/>
    </source>
</evidence>
<comment type="caution">
    <text evidence="2">The sequence shown here is derived from an EMBL/GenBank/DDBJ whole genome shotgun (WGS) entry which is preliminary data.</text>
</comment>
<dbReference type="Proteomes" id="UP001152484">
    <property type="component" value="Unassembled WGS sequence"/>
</dbReference>
<proteinExistence type="predicted"/>
<gene>
    <name evidence="2" type="ORF">CEURO_LOCUS8017</name>
</gene>
<evidence type="ECO:0000313" key="3">
    <source>
        <dbReference type="Proteomes" id="UP001152484"/>
    </source>
</evidence>
<dbReference type="EMBL" id="CAMAPE010000015">
    <property type="protein sequence ID" value="CAH9081841.1"/>
    <property type="molecule type" value="Genomic_DNA"/>
</dbReference>
<dbReference type="OrthoDB" id="1717862at2759"/>
<dbReference type="AlphaFoldDB" id="A0A9P0Z025"/>
<name>A0A9P0Z025_CUSEU</name>
<keyword evidence="3" id="KW-1185">Reference proteome</keyword>